<name>A0A642UL79_9ASCO</name>
<dbReference type="FunFam" id="1.10.510.10:FF:000048">
    <property type="entry name" value="Protein kinase C"/>
    <property type="match status" value="1"/>
</dbReference>
<reference evidence="10" key="1">
    <citation type="journal article" date="2019" name="G3 (Bethesda)">
        <title>Genome Assemblies of Two Rare Opportunistic Yeast Pathogens: Diutina rugosa (syn. Candida rugosa) and Trichomonascus ciferrii (syn. Candida ciferrii).</title>
        <authorList>
            <person name="Mixao V."/>
            <person name="Saus E."/>
            <person name="Hansen A.P."/>
            <person name="Lass-Florl C."/>
            <person name="Gabaldon T."/>
        </authorList>
    </citation>
    <scope>NUCLEOTIDE SEQUENCE</scope>
    <source>
        <strain evidence="10">CBS 4856</strain>
    </source>
</reference>
<dbReference type="GO" id="GO:0004674">
    <property type="term" value="F:protein serine/threonine kinase activity"/>
    <property type="evidence" value="ECO:0007669"/>
    <property type="project" value="UniProtKB-KW"/>
</dbReference>
<feature type="domain" description="Protein kinase" evidence="8">
    <location>
        <begin position="108"/>
        <end position="365"/>
    </location>
</feature>
<sequence>MSAVFSFDDDDLGRPDPGGVLGVEDELHMLTVSNGRARFLSRNEASDEDDLDDVPELVNGREQLGVPPSARTESRLGSSYEVGIDNNYISSFAGQAGKSEKKMTPEEFEPLKILGEGTYGKVFLVKQKSTGRLFAQKQLKKASMVVEKKKIEQTKTERAILESVRHPYIVRLFYALQDSQKLYLILEYAQGGELFTHLAMERMLSEEVTAFYAAEIVLALCHLHTNVGVVYRDLKPENCLLDAQGHLVLTDFGLSKVADDGEACRTFLGTPEYMAPEVLEGKEYGYAVDWWSLGAVCHDLMTGSPPFRGNNHAKIIEKIKKTKKLNLPYYLSADAKDFLIRLLRKDPNKRLGHNDIATIKNHRFFRKIDWKALESRSPDVVPPIVPVITDPELAENFSSSFTSRPLTPEDEGSIPIPKNTDVDTSQVFKGFSFTASQSFIELADHHLN</sequence>
<dbReference type="InterPro" id="IPR000719">
    <property type="entry name" value="Prot_kinase_dom"/>
</dbReference>
<dbReference type="PANTHER" id="PTHR24351">
    <property type="entry name" value="RIBOSOMAL PROTEIN S6 KINASE"/>
    <property type="match status" value="1"/>
</dbReference>
<dbReference type="SMART" id="SM00133">
    <property type="entry name" value="S_TK_X"/>
    <property type="match status" value="1"/>
</dbReference>
<dbReference type="VEuPathDB" id="FungiDB:TRICI_006450"/>
<dbReference type="Gene3D" id="1.10.510.10">
    <property type="entry name" value="Transferase(Phosphotransferase) domain 1"/>
    <property type="match status" value="1"/>
</dbReference>
<dbReference type="SUPFAM" id="SSF56112">
    <property type="entry name" value="Protein kinase-like (PK-like)"/>
    <property type="match status" value="1"/>
</dbReference>
<dbReference type="PROSITE" id="PS51285">
    <property type="entry name" value="AGC_KINASE_CTER"/>
    <property type="match status" value="1"/>
</dbReference>
<feature type="domain" description="AGC-kinase C-terminal" evidence="9">
    <location>
        <begin position="366"/>
        <end position="443"/>
    </location>
</feature>
<dbReference type="GO" id="GO:0005524">
    <property type="term" value="F:ATP binding"/>
    <property type="evidence" value="ECO:0007669"/>
    <property type="project" value="UniProtKB-KW"/>
</dbReference>
<evidence type="ECO:0000313" key="10">
    <source>
        <dbReference type="EMBL" id="KAA8898867.1"/>
    </source>
</evidence>
<organism evidence="10 11">
    <name type="scientific">Trichomonascus ciferrii</name>
    <dbReference type="NCBI Taxonomy" id="44093"/>
    <lineage>
        <taxon>Eukaryota</taxon>
        <taxon>Fungi</taxon>
        <taxon>Dikarya</taxon>
        <taxon>Ascomycota</taxon>
        <taxon>Saccharomycotina</taxon>
        <taxon>Dipodascomycetes</taxon>
        <taxon>Dipodascales</taxon>
        <taxon>Trichomonascaceae</taxon>
        <taxon>Trichomonascus</taxon>
        <taxon>Trichomonascus ciferrii complex</taxon>
    </lineage>
</organism>
<dbReference type="EMBL" id="SWFS01000535">
    <property type="protein sequence ID" value="KAA8898867.1"/>
    <property type="molecule type" value="Genomic_DNA"/>
</dbReference>
<evidence type="ECO:0000259" key="8">
    <source>
        <dbReference type="PROSITE" id="PS50011"/>
    </source>
</evidence>
<evidence type="ECO:0000256" key="4">
    <source>
        <dbReference type="ARBA" id="ARBA00022741"/>
    </source>
</evidence>
<dbReference type="InterPro" id="IPR000961">
    <property type="entry name" value="AGC-kinase_C"/>
</dbReference>
<evidence type="ECO:0000313" key="11">
    <source>
        <dbReference type="Proteomes" id="UP000761534"/>
    </source>
</evidence>
<dbReference type="Proteomes" id="UP000761534">
    <property type="component" value="Unassembled WGS sequence"/>
</dbReference>
<dbReference type="PROSITE" id="PS50011">
    <property type="entry name" value="PROTEIN_KINASE_DOM"/>
    <property type="match status" value="1"/>
</dbReference>
<keyword evidence="6" id="KW-0067">ATP-binding</keyword>
<dbReference type="FunFam" id="3.30.200.20:FF:000222">
    <property type="entry name" value="Serine/threonine-protein kinase psk1"/>
    <property type="match status" value="1"/>
</dbReference>
<dbReference type="CDD" id="cd05123">
    <property type="entry name" value="STKc_AGC"/>
    <property type="match status" value="1"/>
</dbReference>
<keyword evidence="11" id="KW-1185">Reference proteome</keyword>
<evidence type="ECO:0000256" key="3">
    <source>
        <dbReference type="ARBA" id="ARBA00022679"/>
    </source>
</evidence>
<dbReference type="InterPro" id="IPR045270">
    <property type="entry name" value="STKc_AGC"/>
</dbReference>
<dbReference type="InterPro" id="IPR008271">
    <property type="entry name" value="Ser/Thr_kinase_AS"/>
</dbReference>
<proteinExistence type="predicted"/>
<keyword evidence="1" id="KW-0723">Serine/threonine-protein kinase</keyword>
<dbReference type="PROSITE" id="PS00108">
    <property type="entry name" value="PROTEIN_KINASE_ST"/>
    <property type="match status" value="1"/>
</dbReference>
<dbReference type="InterPro" id="IPR011009">
    <property type="entry name" value="Kinase-like_dom_sf"/>
</dbReference>
<keyword evidence="2" id="KW-0597">Phosphoprotein</keyword>
<keyword evidence="5" id="KW-0418">Kinase</keyword>
<evidence type="ECO:0000256" key="1">
    <source>
        <dbReference type="ARBA" id="ARBA00022527"/>
    </source>
</evidence>
<dbReference type="SMART" id="SM00220">
    <property type="entry name" value="S_TKc"/>
    <property type="match status" value="1"/>
</dbReference>
<dbReference type="Pfam" id="PF00069">
    <property type="entry name" value="Pkinase"/>
    <property type="match status" value="1"/>
</dbReference>
<feature type="region of interest" description="Disordered" evidence="7">
    <location>
        <begin position="1"/>
        <end position="20"/>
    </location>
</feature>
<accession>A0A642UL79</accession>
<dbReference type="OrthoDB" id="63267at2759"/>
<evidence type="ECO:0000259" key="9">
    <source>
        <dbReference type="PROSITE" id="PS51285"/>
    </source>
</evidence>
<evidence type="ECO:0000256" key="2">
    <source>
        <dbReference type="ARBA" id="ARBA00022553"/>
    </source>
</evidence>
<evidence type="ECO:0008006" key="12">
    <source>
        <dbReference type="Google" id="ProtNLM"/>
    </source>
</evidence>
<evidence type="ECO:0000256" key="6">
    <source>
        <dbReference type="ARBA" id="ARBA00022840"/>
    </source>
</evidence>
<gene>
    <name evidence="10" type="ORF">TRICI_006450</name>
</gene>
<comment type="caution">
    <text evidence="10">The sequence shown here is derived from an EMBL/GenBank/DDBJ whole genome shotgun (WGS) entry which is preliminary data.</text>
</comment>
<dbReference type="AlphaFoldDB" id="A0A642UL79"/>
<protein>
    <recommendedName>
        <fullName evidence="12">Protein kinase domain-containing protein</fullName>
    </recommendedName>
</protein>
<evidence type="ECO:0000256" key="7">
    <source>
        <dbReference type="SAM" id="MobiDB-lite"/>
    </source>
</evidence>
<keyword evidence="3" id="KW-0808">Transferase</keyword>
<feature type="region of interest" description="Disordered" evidence="7">
    <location>
        <begin position="399"/>
        <end position="419"/>
    </location>
</feature>
<dbReference type="Gene3D" id="3.30.200.20">
    <property type="entry name" value="Phosphorylase Kinase, domain 1"/>
    <property type="match status" value="1"/>
</dbReference>
<evidence type="ECO:0000256" key="5">
    <source>
        <dbReference type="ARBA" id="ARBA00022777"/>
    </source>
</evidence>
<keyword evidence="4" id="KW-0547">Nucleotide-binding</keyword>